<dbReference type="RefSeq" id="WP_103116469.1">
    <property type="nucleotide sequence ID" value="NZ_PPFX01000042.1"/>
</dbReference>
<gene>
    <name evidence="1" type="ORF">C2E25_14650</name>
</gene>
<sequence>MNLKPQDIFVALKLIALGDEPWSYVRLAHDLHMSASEANAAVKRGLHAGILLPPLVGSKSPSPNRTALKEFLVHGVKYAFPPDRGELTRGVPTCHAAPPLNSLFVQTSEPPPVWPCAKGKVRGTSFSPLYPSIPEAALADRKLYELLVLVDAIRAGRARERNLAIDELVRRLKER</sequence>
<dbReference type="OrthoDB" id="194359at2"/>
<organism evidence="1 2">
    <name type="scientific">Geothermobacter hydrogeniphilus</name>
    <dbReference type="NCBI Taxonomy" id="1969733"/>
    <lineage>
        <taxon>Bacteria</taxon>
        <taxon>Pseudomonadati</taxon>
        <taxon>Thermodesulfobacteriota</taxon>
        <taxon>Desulfuromonadia</taxon>
        <taxon>Desulfuromonadales</taxon>
        <taxon>Geothermobacteraceae</taxon>
        <taxon>Geothermobacter</taxon>
    </lineage>
</organism>
<dbReference type="EMBL" id="PPFX01000042">
    <property type="protein sequence ID" value="PNU19043.1"/>
    <property type="molecule type" value="Genomic_DNA"/>
</dbReference>
<evidence type="ECO:0000313" key="2">
    <source>
        <dbReference type="Proteomes" id="UP000236340"/>
    </source>
</evidence>
<reference evidence="1 2" key="1">
    <citation type="journal article" date="2018" name="Genome Announc.">
        <title>Genome Sequence of Geothermobacter sp. HR-1 Iron Reducer from the Loihi Seamount.</title>
        <authorList>
            <person name="Smith H."/>
            <person name="Abuyen K."/>
            <person name="Tremblay J."/>
            <person name="Savalia P."/>
            <person name="Perez-Rodriguez I."/>
            <person name="Emerson D."/>
            <person name="Tully B."/>
            <person name="Amend J."/>
        </authorList>
    </citation>
    <scope>NUCLEOTIDE SEQUENCE [LARGE SCALE GENOMIC DNA]</scope>
    <source>
        <strain evidence="1 2">HR-1</strain>
    </source>
</reference>
<dbReference type="Proteomes" id="UP000236340">
    <property type="component" value="Unassembled WGS sequence"/>
</dbReference>
<comment type="caution">
    <text evidence="1">The sequence shown here is derived from an EMBL/GenBank/DDBJ whole genome shotgun (WGS) entry which is preliminary data.</text>
</comment>
<protein>
    <submittedName>
        <fullName evidence="1">Uncharacterized protein</fullName>
    </submittedName>
</protein>
<name>A0A2K2H740_9BACT</name>
<evidence type="ECO:0000313" key="1">
    <source>
        <dbReference type="EMBL" id="PNU19043.1"/>
    </source>
</evidence>
<proteinExistence type="predicted"/>
<dbReference type="AlphaFoldDB" id="A0A2K2H740"/>
<accession>A0A2K2H740</accession>